<gene>
    <name evidence="7" type="ORF">BOKJ2_LOCUS13451</name>
</gene>
<keyword evidence="2 4" id="KW-0863">Zinc-finger</keyword>
<dbReference type="GO" id="GO:0008270">
    <property type="term" value="F:zinc ion binding"/>
    <property type="evidence" value="ECO:0007669"/>
    <property type="project" value="UniProtKB-KW"/>
</dbReference>
<feature type="compositionally biased region" description="Basic and acidic residues" evidence="5">
    <location>
        <begin position="9"/>
        <end position="23"/>
    </location>
</feature>
<dbReference type="AlphaFoldDB" id="A0A811LLN9"/>
<proteinExistence type="predicted"/>
<keyword evidence="3" id="KW-0862">Zinc</keyword>
<evidence type="ECO:0000256" key="3">
    <source>
        <dbReference type="ARBA" id="ARBA00022833"/>
    </source>
</evidence>
<evidence type="ECO:0000259" key="6">
    <source>
        <dbReference type="PROSITE" id="PS50199"/>
    </source>
</evidence>
<evidence type="ECO:0000256" key="1">
    <source>
        <dbReference type="ARBA" id="ARBA00022723"/>
    </source>
</evidence>
<evidence type="ECO:0000256" key="2">
    <source>
        <dbReference type="ARBA" id="ARBA00022771"/>
    </source>
</evidence>
<feature type="domain" description="RanBP2-type" evidence="6">
    <location>
        <begin position="40"/>
        <end position="71"/>
    </location>
</feature>
<dbReference type="Proteomes" id="UP000614601">
    <property type="component" value="Unassembled WGS sequence"/>
</dbReference>
<dbReference type="Pfam" id="PF00641">
    <property type="entry name" value="Zn_ribbon_RanBP"/>
    <property type="match status" value="1"/>
</dbReference>
<sequence>MSSKRTTRRQSEFEEEASKAEAMRRKKESRPSTSRDSVDEDDEIGWECSVCTYRNKTESFKCEICEARKGTSTRKPRLNNSVVQQQQTLVQNLSAPQGPIVKRTRFSDGKSRFSPESTGSGTNSRGLSTRSSPIPVRSHKKRQNKKVLKLLIPFSDDLVDREVFTQRSITTGGLTCQIVEFKLKEKPSKKKKREKKKSKKDDDDS</sequence>
<organism evidence="7 8">
    <name type="scientific">Bursaphelenchus okinawaensis</name>
    <dbReference type="NCBI Taxonomy" id="465554"/>
    <lineage>
        <taxon>Eukaryota</taxon>
        <taxon>Metazoa</taxon>
        <taxon>Ecdysozoa</taxon>
        <taxon>Nematoda</taxon>
        <taxon>Chromadorea</taxon>
        <taxon>Rhabditida</taxon>
        <taxon>Tylenchina</taxon>
        <taxon>Tylenchomorpha</taxon>
        <taxon>Aphelenchoidea</taxon>
        <taxon>Aphelenchoididae</taxon>
        <taxon>Bursaphelenchus</taxon>
    </lineage>
</organism>
<evidence type="ECO:0000313" key="7">
    <source>
        <dbReference type="EMBL" id="CAD5229392.1"/>
    </source>
</evidence>
<dbReference type="PROSITE" id="PS50199">
    <property type="entry name" value="ZF_RANBP2_2"/>
    <property type="match status" value="1"/>
</dbReference>
<dbReference type="PANTHER" id="PTHR12920:SF4">
    <property type="entry name" value="GEO03726P1"/>
    <property type="match status" value="1"/>
</dbReference>
<dbReference type="InterPro" id="IPR036443">
    <property type="entry name" value="Znf_RanBP2_sf"/>
</dbReference>
<feature type="region of interest" description="Disordered" evidence="5">
    <location>
        <begin position="97"/>
        <end position="142"/>
    </location>
</feature>
<dbReference type="EMBL" id="CAJFDH010000006">
    <property type="protein sequence ID" value="CAD5229392.1"/>
    <property type="molecule type" value="Genomic_DNA"/>
</dbReference>
<feature type="compositionally biased region" description="Basic residues" evidence="5">
    <location>
        <begin position="187"/>
        <end position="198"/>
    </location>
</feature>
<evidence type="ECO:0000256" key="4">
    <source>
        <dbReference type="PROSITE-ProRule" id="PRU00322"/>
    </source>
</evidence>
<dbReference type="OrthoDB" id="10063208at2759"/>
<feature type="compositionally biased region" description="Polar residues" evidence="5">
    <location>
        <begin position="114"/>
        <end position="132"/>
    </location>
</feature>
<accession>A0A811LLN9</accession>
<name>A0A811LLN9_9BILA</name>
<evidence type="ECO:0000256" key="5">
    <source>
        <dbReference type="SAM" id="MobiDB-lite"/>
    </source>
</evidence>
<dbReference type="PROSITE" id="PS01358">
    <property type="entry name" value="ZF_RANBP2_1"/>
    <property type="match status" value="1"/>
</dbReference>
<keyword evidence="1" id="KW-0479">Metal-binding</keyword>
<dbReference type="GO" id="GO:0003712">
    <property type="term" value="F:transcription coregulator activity"/>
    <property type="evidence" value="ECO:0007669"/>
    <property type="project" value="TreeGrafter"/>
</dbReference>
<dbReference type="GO" id="GO:0003677">
    <property type="term" value="F:DNA binding"/>
    <property type="evidence" value="ECO:0007669"/>
    <property type="project" value="TreeGrafter"/>
</dbReference>
<feature type="region of interest" description="Disordered" evidence="5">
    <location>
        <begin position="185"/>
        <end position="205"/>
    </location>
</feature>
<dbReference type="PANTHER" id="PTHR12920">
    <property type="entry name" value="RYBP AND YAF2-RELATED"/>
    <property type="match status" value="1"/>
</dbReference>
<dbReference type="InterPro" id="IPR039958">
    <property type="entry name" value="RYBP/YAF2"/>
</dbReference>
<dbReference type="EMBL" id="CAJFCW020000006">
    <property type="protein sequence ID" value="CAG9126569.1"/>
    <property type="molecule type" value="Genomic_DNA"/>
</dbReference>
<dbReference type="GO" id="GO:0045893">
    <property type="term" value="P:positive regulation of DNA-templated transcription"/>
    <property type="evidence" value="ECO:0007669"/>
    <property type="project" value="InterPro"/>
</dbReference>
<reference evidence="7" key="1">
    <citation type="submission" date="2020-09" db="EMBL/GenBank/DDBJ databases">
        <authorList>
            <person name="Kikuchi T."/>
        </authorList>
    </citation>
    <scope>NUCLEOTIDE SEQUENCE</scope>
    <source>
        <strain evidence="7">SH1</strain>
    </source>
</reference>
<dbReference type="InterPro" id="IPR001876">
    <property type="entry name" value="Znf_RanBP2"/>
</dbReference>
<dbReference type="Proteomes" id="UP000783686">
    <property type="component" value="Unassembled WGS sequence"/>
</dbReference>
<dbReference type="Gene3D" id="4.10.1060.10">
    <property type="entry name" value="Zinc finger, RanBP2-type"/>
    <property type="match status" value="1"/>
</dbReference>
<dbReference type="GO" id="GO:0005634">
    <property type="term" value="C:nucleus"/>
    <property type="evidence" value="ECO:0007669"/>
    <property type="project" value="TreeGrafter"/>
</dbReference>
<dbReference type="SUPFAM" id="SSF90209">
    <property type="entry name" value="Ran binding protein zinc finger-like"/>
    <property type="match status" value="1"/>
</dbReference>
<comment type="caution">
    <text evidence="7">The sequence shown here is derived from an EMBL/GenBank/DDBJ whole genome shotgun (WGS) entry which is preliminary data.</text>
</comment>
<feature type="region of interest" description="Disordered" evidence="5">
    <location>
        <begin position="1"/>
        <end position="41"/>
    </location>
</feature>
<evidence type="ECO:0000313" key="8">
    <source>
        <dbReference type="Proteomes" id="UP000614601"/>
    </source>
</evidence>
<keyword evidence="8" id="KW-1185">Reference proteome</keyword>
<dbReference type="SMART" id="SM00547">
    <property type="entry name" value="ZnF_RBZ"/>
    <property type="match status" value="1"/>
</dbReference>
<protein>
    <recommendedName>
        <fullName evidence="6">RanBP2-type domain-containing protein</fullName>
    </recommendedName>
</protein>